<dbReference type="InterPro" id="IPR014746">
    <property type="entry name" value="Gln_synth/guanido_kin_cat_dom"/>
</dbReference>
<dbReference type="InterPro" id="IPR006334">
    <property type="entry name" value="Glut_cys_ligase"/>
</dbReference>
<evidence type="ECO:0000313" key="12">
    <source>
        <dbReference type="Proteomes" id="UP000245728"/>
    </source>
</evidence>
<dbReference type="PANTHER" id="PTHR38761">
    <property type="entry name" value="GLUTAMATE--CYSTEINE LIGASE"/>
    <property type="match status" value="1"/>
</dbReference>
<feature type="domain" description="Glutamate--cysteine ligase" evidence="10">
    <location>
        <begin position="12"/>
        <end position="384"/>
    </location>
</feature>
<accession>A0A2S2E482</accession>
<dbReference type="InterPro" id="IPR007370">
    <property type="entry name" value="Glu_cys_ligase"/>
</dbReference>
<gene>
    <name evidence="8 11" type="primary">gshA</name>
    <name evidence="11" type="ORF">HMF8227_01973</name>
</gene>
<reference evidence="11 12" key="1">
    <citation type="submission" date="2018-05" db="EMBL/GenBank/DDBJ databases">
        <title>Salinimonas sp. HMF8227 Genome sequencing and assembly.</title>
        <authorList>
            <person name="Kang H."/>
            <person name="Kang J."/>
            <person name="Cha I."/>
            <person name="Kim H."/>
            <person name="Joh K."/>
        </authorList>
    </citation>
    <scope>NUCLEOTIDE SEQUENCE [LARGE SCALE GENOMIC DNA]</scope>
    <source>
        <strain evidence="11 12">HMF8227</strain>
    </source>
</reference>
<proteinExistence type="inferred from homology"/>
<organism evidence="11 12">
    <name type="scientific">Saliniradius amylolyticus</name>
    <dbReference type="NCBI Taxonomy" id="2183582"/>
    <lineage>
        <taxon>Bacteria</taxon>
        <taxon>Pseudomonadati</taxon>
        <taxon>Pseudomonadota</taxon>
        <taxon>Gammaproteobacteria</taxon>
        <taxon>Alteromonadales</taxon>
        <taxon>Alteromonadaceae</taxon>
        <taxon>Saliniradius</taxon>
    </lineage>
</organism>
<evidence type="ECO:0000256" key="3">
    <source>
        <dbReference type="ARBA" id="ARBA00022598"/>
    </source>
</evidence>
<dbReference type="Proteomes" id="UP000245728">
    <property type="component" value="Chromosome"/>
</dbReference>
<comment type="catalytic activity">
    <reaction evidence="7 8 9">
        <text>L-cysteine + L-glutamate + ATP = gamma-L-glutamyl-L-cysteine + ADP + phosphate + H(+)</text>
        <dbReference type="Rhea" id="RHEA:13285"/>
        <dbReference type="ChEBI" id="CHEBI:15378"/>
        <dbReference type="ChEBI" id="CHEBI:29985"/>
        <dbReference type="ChEBI" id="CHEBI:30616"/>
        <dbReference type="ChEBI" id="CHEBI:35235"/>
        <dbReference type="ChEBI" id="CHEBI:43474"/>
        <dbReference type="ChEBI" id="CHEBI:58173"/>
        <dbReference type="ChEBI" id="CHEBI:456216"/>
        <dbReference type="EC" id="6.3.2.2"/>
    </reaction>
</comment>
<protein>
    <recommendedName>
        <fullName evidence="8">Glutamate--cysteine ligase</fullName>
        <ecNumber evidence="8">6.3.2.2</ecNumber>
    </recommendedName>
    <alternativeName>
        <fullName evidence="8">Gamma-ECS</fullName>
        <shortName evidence="8">GCS</shortName>
    </alternativeName>
    <alternativeName>
        <fullName evidence="8">Gamma-glutamylcysteine synthetase</fullName>
    </alternativeName>
</protein>
<dbReference type="GO" id="GO:0004357">
    <property type="term" value="F:glutamate-cysteine ligase activity"/>
    <property type="evidence" value="ECO:0007669"/>
    <property type="project" value="UniProtKB-UniRule"/>
</dbReference>
<dbReference type="AlphaFoldDB" id="A0A2S2E482"/>
<comment type="pathway">
    <text evidence="1 8 9">Sulfur metabolism; glutathione biosynthesis; glutathione from L-cysteine and L-glutamate: step 1/2.</text>
</comment>
<evidence type="ECO:0000256" key="5">
    <source>
        <dbReference type="ARBA" id="ARBA00022741"/>
    </source>
</evidence>
<keyword evidence="5 8" id="KW-0547">Nucleotide-binding</keyword>
<keyword evidence="3 8" id="KW-0436">Ligase</keyword>
<dbReference type="HAMAP" id="MF_00578">
    <property type="entry name" value="Glu_cys_ligase"/>
    <property type="match status" value="1"/>
</dbReference>
<name>A0A2S2E482_9ALTE</name>
<evidence type="ECO:0000256" key="2">
    <source>
        <dbReference type="ARBA" id="ARBA00008772"/>
    </source>
</evidence>
<keyword evidence="6 8" id="KW-0067">ATP-binding</keyword>
<dbReference type="Gene3D" id="3.30.590.20">
    <property type="match status" value="1"/>
</dbReference>
<dbReference type="RefSeq" id="WP_109340016.1">
    <property type="nucleotide sequence ID" value="NZ_CP029347.1"/>
</dbReference>
<dbReference type="Pfam" id="PF04262">
    <property type="entry name" value="Glu_cys_ligase"/>
    <property type="match status" value="1"/>
</dbReference>
<sequence length="531" mass="59994">MSANTLPFSERLAALQQPQVIQALAGIQHGIEREALRINPDGTLAQTPHGKALGSALCHPSITTDFSEALLEFITDPHEEPRRVLAQLGDIQRFVQDNIGEERLWPVSMPCYIDSEENIPIANFGKSNAARMKSLYRVGLKNRYGSMMQAIAGVHYNFSLPPAFWQAFQAQVQEGQGDQDSISAGYFQLIRNYRQLCWLIPYLYGASPAMCGSFLDEQSKAEFSRFGKGSYYLPYATSLRMSDLGYTNNAQSGLNICYNSLEAYIASLRDAIRTPSNDYARFSGKKDGEYQQLNSNVLQIENELYSPIRPKQPTQSLEKPTDALERRGVSYIEVRALDVNPFTALGVSLEQFHFLDVFLLYCAVRANPGMTPEQYQETEDNMKVVVKEGRRPGVQLTRNGQRQALTSWAEQLFNDLAEVAKVLDRVHGGDDYSRAVHFEKQKIHNPDLTPSARMLHEMRHHAGGTGQYALNLAENYRQHIARQPYHYYQPTDLVSLAQRSLQEQQAQEDADSMDFDAFLQDYFKVPDKSCA</sequence>
<dbReference type="OrthoDB" id="9803907at2"/>
<dbReference type="NCBIfam" id="TIGR01434">
    <property type="entry name" value="glu_cys_ligase"/>
    <property type="match status" value="1"/>
</dbReference>
<dbReference type="GO" id="GO:0005829">
    <property type="term" value="C:cytosol"/>
    <property type="evidence" value="ECO:0007669"/>
    <property type="project" value="TreeGrafter"/>
</dbReference>
<dbReference type="GO" id="GO:0005524">
    <property type="term" value="F:ATP binding"/>
    <property type="evidence" value="ECO:0007669"/>
    <property type="project" value="UniProtKB-KW"/>
</dbReference>
<evidence type="ECO:0000256" key="7">
    <source>
        <dbReference type="ARBA" id="ARBA00048819"/>
    </source>
</evidence>
<dbReference type="GO" id="GO:0046872">
    <property type="term" value="F:metal ion binding"/>
    <property type="evidence" value="ECO:0007669"/>
    <property type="project" value="TreeGrafter"/>
</dbReference>
<dbReference type="PANTHER" id="PTHR38761:SF1">
    <property type="entry name" value="GLUTAMATE--CYSTEINE LIGASE"/>
    <property type="match status" value="1"/>
</dbReference>
<dbReference type="KEGG" id="salh:HMF8227_01973"/>
<keyword evidence="12" id="KW-1185">Reference proteome</keyword>
<evidence type="ECO:0000313" key="11">
    <source>
        <dbReference type="EMBL" id="AWL12443.1"/>
    </source>
</evidence>
<dbReference type="GO" id="GO:0006750">
    <property type="term" value="P:glutathione biosynthetic process"/>
    <property type="evidence" value="ECO:0007669"/>
    <property type="project" value="UniProtKB-UniRule"/>
</dbReference>
<evidence type="ECO:0000256" key="9">
    <source>
        <dbReference type="RuleBase" id="RU004391"/>
    </source>
</evidence>
<evidence type="ECO:0000256" key="6">
    <source>
        <dbReference type="ARBA" id="ARBA00022840"/>
    </source>
</evidence>
<evidence type="ECO:0000256" key="4">
    <source>
        <dbReference type="ARBA" id="ARBA00022684"/>
    </source>
</evidence>
<evidence type="ECO:0000259" key="10">
    <source>
        <dbReference type="Pfam" id="PF04262"/>
    </source>
</evidence>
<dbReference type="UniPathway" id="UPA00142">
    <property type="reaction ID" value="UER00209"/>
</dbReference>
<keyword evidence="4 8" id="KW-0317">Glutathione biosynthesis</keyword>
<evidence type="ECO:0000256" key="1">
    <source>
        <dbReference type="ARBA" id="ARBA00005006"/>
    </source>
</evidence>
<comment type="similarity">
    <text evidence="2 8">Belongs to the glutamate--cysteine ligase type 1 family. Type 1 subfamily.</text>
</comment>
<dbReference type="EMBL" id="CP029347">
    <property type="protein sequence ID" value="AWL12443.1"/>
    <property type="molecule type" value="Genomic_DNA"/>
</dbReference>
<evidence type="ECO:0000256" key="8">
    <source>
        <dbReference type="HAMAP-Rule" id="MF_00578"/>
    </source>
</evidence>
<dbReference type="SUPFAM" id="SSF55931">
    <property type="entry name" value="Glutamine synthetase/guanido kinase"/>
    <property type="match status" value="1"/>
</dbReference>
<dbReference type="EC" id="6.3.2.2" evidence="8"/>